<dbReference type="Proteomes" id="UP000236291">
    <property type="component" value="Unassembled WGS sequence"/>
</dbReference>
<feature type="non-terminal residue" evidence="1">
    <location>
        <position position="1"/>
    </location>
</feature>
<reference evidence="1 2" key="1">
    <citation type="journal article" date="2014" name="Am. J. Bot.">
        <title>Genome assembly and annotation for red clover (Trifolium pratense; Fabaceae).</title>
        <authorList>
            <person name="Istvanek J."/>
            <person name="Jaros M."/>
            <person name="Krenek A."/>
            <person name="Repkova J."/>
        </authorList>
    </citation>
    <scope>NUCLEOTIDE SEQUENCE [LARGE SCALE GENOMIC DNA]</scope>
    <source>
        <strain evidence="2">cv. Tatra</strain>
        <tissue evidence="1">Young leaves</tissue>
    </source>
</reference>
<reference evidence="1 2" key="2">
    <citation type="journal article" date="2017" name="Front. Plant Sci.">
        <title>Gene Classification and Mining of Molecular Markers Useful in Red Clover (Trifolium pratense) Breeding.</title>
        <authorList>
            <person name="Istvanek J."/>
            <person name="Dluhosova J."/>
            <person name="Dluhos P."/>
            <person name="Patkova L."/>
            <person name="Nedelnik J."/>
            <person name="Repkova J."/>
        </authorList>
    </citation>
    <scope>NUCLEOTIDE SEQUENCE [LARGE SCALE GENOMIC DNA]</scope>
    <source>
        <strain evidence="2">cv. Tatra</strain>
        <tissue evidence="1">Young leaves</tissue>
    </source>
</reference>
<accession>A0A2K3KKV0</accession>
<gene>
    <name evidence="1" type="ORF">L195_g055358</name>
</gene>
<sequence length="49" mass="5510">EEVGGEPQGKEEFVEKLSFTVAAREAKYTSLMAKGLSEEGTKCFSRYKY</sequence>
<evidence type="ECO:0000313" key="2">
    <source>
        <dbReference type="Proteomes" id="UP000236291"/>
    </source>
</evidence>
<name>A0A2K3KKV0_TRIPR</name>
<organism evidence="1 2">
    <name type="scientific">Trifolium pratense</name>
    <name type="common">Red clover</name>
    <dbReference type="NCBI Taxonomy" id="57577"/>
    <lineage>
        <taxon>Eukaryota</taxon>
        <taxon>Viridiplantae</taxon>
        <taxon>Streptophyta</taxon>
        <taxon>Embryophyta</taxon>
        <taxon>Tracheophyta</taxon>
        <taxon>Spermatophyta</taxon>
        <taxon>Magnoliopsida</taxon>
        <taxon>eudicotyledons</taxon>
        <taxon>Gunneridae</taxon>
        <taxon>Pentapetalae</taxon>
        <taxon>rosids</taxon>
        <taxon>fabids</taxon>
        <taxon>Fabales</taxon>
        <taxon>Fabaceae</taxon>
        <taxon>Papilionoideae</taxon>
        <taxon>50 kb inversion clade</taxon>
        <taxon>NPAAA clade</taxon>
        <taxon>Hologalegina</taxon>
        <taxon>IRL clade</taxon>
        <taxon>Trifolieae</taxon>
        <taxon>Trifolium</taxon>
    </lineage>
</organism>
<dbReference type="EMBL" id="ASHM01100549">
    <property type="protein sequence ID" value="PNX66938.1"/>
    <property type="molecule type" value="Genomic_DNA"/>
</dbReference>
<comment type="caution">
    <text evidence="1">The sequence shown here is derived from an EMBL/GenBank/DDBJ whole genome shotgun (WGS) entry which is preliminary data.</text>
</comment>
<protein>
    <submittedName>
        <fullName evidence="1">Uncharacterized protein</fullName>
    </submittedName>
</protein>
<evidence type="ECO:0000313" key="1">
    <source>
        <dbReference type="EMBL" id="PNX66938.1"/>
    </source>
</evidence>
<dbReference type="AlphaFoldDB" id="A0A2K3KKV0"/>
<proteinExistence type="predicted"/>